<protein>
    <submittedName>
        <fullName evidence="1">Uncharacterized protein</fullName>
    </submittedName>
</protein>
<dbReference type="AlphaFoldDB" id="X1KCD0"/>
<comment type="caution">
    <text evidence="1">The sequence shown here is derived from an EMBL/GenBank/DDBJ whole genome shotgun (WGS) entry which is preliminary data.</text>
</comment>
<organism evidence="1">
    <name type="scientific">marine sediment metagenome</name>
    <dbReference type="NCBI Taxonomy" id="412755"/>
    <lineage>
        <taxon>unclassified sequences</taxon>
        <taxon>metagenomes</taxon>
        <taxon>ecological metagenomes</taxon>
    </lineage>
</organism>
<feature type="non-terminal residue" evidence="1">
    <location>
        <position position="93"/>
    </location>
</feature>
<feature type="non-terminal residue" evidence="1">
    <location>
        <position position="1"/>
    </location>
</feature>
<accession>X1KCD0</accession>
<reference evidence="1" key="1">
    <citation type="journal article" date="2014" name="Front. Microbiol.">
        <title>High frequency of phylogenetically diverse reductive dehalogenase-homologous genes in deep subseafloor sedimentary metagenomes.</title>
        <authorList>
            <person name="Kawai M."/>
            <person name="Futagami T."/>
            <person name="Toyoda A."/>
            <person name="Takaki Y."/>
            <person name="Nishi S."/>
            <person name="Hori S."/>
            <person name="Arai W."/>
            <person name="Tsubouchi T."/>
            <person name="Morono Y."/>
            <person name="Uchiyama I."/>
            <person name="Ito T."/>
            <person name="Fujiyama A."/>
            <person name="Inagaki F."/>
            <person name="Takami H."/>
        </authorList>
    </citation>
    <scope>NUCLEOTIDE SEQUENCE</scope>
    <source>
        <strain evidence="1">Expedition CK06-06</strain>
    </source>
</reference>
<sequence length="93" mass="11222">FIDYWEIKYKYIKVEIENIENQKSKLVDVNDFNTIPQFSLKFLSMLKFDLHFMKFQIIETLFSFIFTLEKQDDTDLFYNISFPGEKSQRSVAA</sequence>
<proteinExistence type="predicted"/>
<dbReference type="EMBL" id="BARU01047871">
    <property type="protein sequence ID" value="GAH91300.1"/>
    <property type="molecule type" value="Genomic_DNA"/>
</dbReference>
<evidence type="ECO:0000313" key="1">
    <source>
        <dbReference type="EMBL" id="GAH91300.1"/>
    </source>
</evidence>
<name>X1KCD0_9ZZZZ</name>
<gene>
    <name evidence="1" type="ORF">S03H2_71491</name>
</gene>